<protein>
    <submittedName>
        <fullName evidence="5">DNA replication regulator dpb11, putative</fullName>
    </submittedName>
</protein>
<dbReference type="RefSeq" id="XP_002418727.1">
    <property type="nucleotide sequence ID" value="XM_002418682.1"/>
</dbReference>
<dbReference type="eggNOG" id="KOG1929">
    <property type="taxonomic scope" value="Eukaryota"/>
</dbReference>
<feature type="region of interest" description="Disordered" evidence="2">
    <location>
        <begin position="234"/>
        <end position="264"/>
    </location>
</feature>
<evidence type="ECO:0000313" key="5">
    <source>
        <dbReference type="EMBL" id="CAX44032.1"/>
    </source>
</evidence>
<dbReference type="VEuPathDB" id="FungiDB:CD36_22530"/>
<feature type="compositionally biased region" description="Acidic residues" evidence="2">
    <location>
        <begin position="286"/>
        <end position="300"/>
    </location>
</feature>
<dbReference type="GO" id="GO:0007095">
    <property type="term" value="P:mitotic G2 DNA damage checkpoint signaling"/>
    <property type="evidence" value="ECO:0007669"/>
    <property type="project" value="TreeGrafter"/>
</dbReference>
<dbReference type="GO" id="GO:0033314">
    <property type="term" value="P:mitotic DNA replication checkpoint signaling"/>
    <property type="evidence" value="ECO:0007669"/>
    <property type="project" value="TreeGrafter"/>
</dbReference>
<accession>B9WCB0</accession>
<proteinExistence type="predicted"/>
<dbReference type="SMART" id="SM00292">
    <property type="entry name" value="BRCT"/>
    <property type="match status" value="4"/>
</dbReference>
<dbReference type="Gene3D" id="3.40.50.10190">
    <property type="entry name" value="BRCT domain"/>
    <property type="match status" value="4"/>
</dbReference>
<feature type="compositionally biased region" description="Basic residues" evidence="2">
    <location>
        <begin position="638"/>
        <end position="655"/>
    </location>
</feature>
<dbReference type="AlphaFoldDB" id="B9WCB0"/>
<keyword evidence="1" id="KW-0677">Repeat</keyword>
<sequence>MSLKPFTGLLFCCTGLESTTRREVVGKIETLGGIHYSDLMTDVNYLIVGDRDTEKYRFCIKYRPDIIFIDADSIFTIHKHWINGEDESSDLLRIEKYGLAIFAQLSACFSRIEMTISQIDHLVNTVKFREHTNTSPEYFRPKNLFKLFVDNGGVAKESLSCHQKFIITADPRGTRYNKALEWNVPAIHPIWIVDSILRGAALDWKDYILSNDPNDCYDRGCAVWPEVFDYQEKQKQKSQQKQKRSESVEPEVKRKITNNKTNTDIWNSIMDHTKKQTKQLIHDRTWDDDDDDDDDDEEDIETKVEKDNGNGNKKTTTNNDNQKPELNGKNLRVDLKLVSESKESSPNVSESQLFLGFNYYTVGFDSREFDLLSKAIENYSGEISDDPNDDSITHVVIPAKKGYQSVSILKVLPADLKSRITNGFVKVVTEFFIERCMFYKKIILDRWGQPMKGLVPSKKSFRICTSGFTGIELLHIEKLIGALNFEYCETLSEQRDLLILNINLFKPSFVKNSPKLFQYKCKDIINCPTGGSVSVMSSKNKIDAAKRWNIPVVSVAYLWEILELSTNKSHLIMPDITDLQWCIFAPSNYNKPKSLLEYVKNLDKASRESSFGPKSQEIDAQEQPTMDNSVKLPSPRRVNSKQKYGKLVRGKSPKSIKRKLLEAANSFTDGQNDHDINPDVTLEEDMMSQIRYQDNESMINQERLLEKLDGSALPSETSIQHTSKRSRKK</sequence>
<dbReference type="PANTHER" id="PTHR13561">
    <property type="entry name" value="DNA REPLICATION REGULATOR DPB11-RELATED"/>
    <property type="match status" value="1"/>
</dbReference>
<evidence type="ECO:0000259" key="3">
    <source>
        <dbReference type="PROSITE" id="PS50172"/>
    </source>
</evidence>
<reference evidence="5 6" key="1">
    <citation type="journal article" date="2009" name="Genome Res.">
        <title>Comparative genomics of the fungal pathogens Candida dubliniensis and Candida albicans.</title>
        <authorList>
            <person name="Jackson A.P."/>
            <person name="Gamble J.A."/>
            <person name="Yeomans T."/>
            <person name="Moran G.P."/>
            <person name="Saunders D."/>
            <person name="Harris D."/>
            <person name="Aslett M."/>
            <person name="Barrell J.F."/>
            <person name="Butler G."/>
            <person name="Citiulo F."/>
            <person name="Coleman D.C."/>
            <person name="de Groot P.W.J."/>
            <person name="Goodwin T.J."/>
            <person name="Quail M.A."/>
            <person name="McQuillan J."/>
            <person name="Munro C.A."/>
            <person name="Pain A."/>
            <person name="Poulter R.T."/>
            <person name="Rajandream M.A."/>
            <person name="Renauld H."/>
            <person name="Spiering M.J."/>
            <person name="Tivey A."/>
            <person name="Gow N.A.R."/>
            <person name="Barrell B."/>
            <person name="Sullivan D.J."/>
            <person name="Berriman M."/>
        </authorList>
    </citation>
    <scope>NUCLEOTIDE SEQUENCE [LARGE SCALE GENOMIC DNA]</scope>
    <source>
        <strain evidence="6">CD36 / ATCC MYA-646 / CBS 7987 / NCPF 3949 / NRRL Y-17841</strain>
    </source>
</reference>
<dbReference type="CGD" id="CAL0000167780">
    <property type="gene designation" value="Cd36_22530"/>
</dbReference>
<gene>
    <name evidence="4" type="ordered locus">Cd36_22530</name>
    <name evidence="5" type="ORF">CD36_22530</name>
</gene>
<feature type="region of interest" description="Disordered" evidence="2">
    <location>
        <begin position="706"/>
        <end position="729"/>
    </location>
</feature>
<evidence type="ECO:0000256" key="1">
    <source>
        <dbReference type="ARBA" id="ARBA00022737"/>
    </source>
</evidence>
<feature type="domain" description="BRCT" evidence="3">
    <location>
        <begin position="1"/>
        <end position="99"/>
    </location>
</feature>
<feature type="domain" description="BRCT" evidence="3">
    <location>
        <begin position="349"/>
        <end position="443"/>
    </location>
</feature>
<name>B9WCB0_CANDC</name>
<dbReference type="EMBL" id="FM992689">
    <property type="protein sequence ID" value="CAX44032.1"/>
    <property type="molecule type" value="Genomic_DNA"/>
</dbReference>
<dbReference type="GO" id="GO:0006270">
    <property type="term" value="P:DNA replication initiation"/>
    <property type="evidence" value="ECO:0007669"/>
    <property type="project" value="TreeGrafter"/>
</dbReference>
<feature type="region of interest" description="Disordered" evidence="2">
    <location>
        <begin position="278"/>
        <end position="332"/>
    </location>
</feature>
<keyword evidence="6" id="KW-1185">Reference proteome</keyword>
<dbReference type="OrthoDB" id="251770at2759"/>
<feature type="compositionally biased region" description="Basic and acidic residues" evidence="2">
    <location>
        <begin position="243"/>
        <end position="254"/>
    </location>
</feature>
<dbReference type="PANTHER" id="PTHR13561:SF20">
    <property type="entry name" value="DNA TOPOISOMERASE 2-BINDING PROTEIN 1"/>
    <property type="match status" value="1"/>
</dbReference>
<evidence type="ECO:0000256" key="2">
    <source>
        <dbReference type="SAM" id="MobiDB-lite"/>
    </source>
</evidence>
<feature type="compositionally biased region" description="Low complexity" evidence="2">
    <location>
        <begin position="309"/>
        <end position="321"/>
    </location>
</feature>
<feature type="region of interest" description="Disordered" evidence="2">
    <location>
        <begin position="607"/>
        <end position="655"/>
    </location>
</feature>
<dbReference type="InterPro" id="IPR036420">
    <property type="entry name" value="BRCT_dom_sf"/>
</dbReference>
<feature type="domain" description="BRCT" evidence="3">
    <location>
        <begin position="144"/>
        <end position="209"/>
    </location>
</feature>
<dbReference type="InterPro" id="IPR001357">
    <property type="entry name" value="BRCT_dom"/>
</dbReference>
<dbReference type="GeneID" id="8046268"/>
<dbReference type="SUPFAM" id="SSF52113">
    <property type="entry name" value="BRCT domain"/>
    <property type="match status" value="4"/>
</dbReference>
<dbReference type="Pfam" id="PF00533">
    <property type="entry name" value="BRCT"/>
    <property type="match status" value="2"/>
</dbReference>
<evidence type="ECO:0000313" key="6">
    <source>
        <dbReference type="Proteomes" id="UP000002605"/>
    </source>
</evidence>
<dbReference type="Proteomes" id="UP000002605">
    <property type="component" value="Chromosome 2"/>
</dbReference>
<evidence type="ECO:0000313" key="4">
    <source>
        <dbReference type="CGD" id="CAL0000167780"/>
    </source>
</evidence>
<dbReference type="KEGG" id="cdu:CD36_22530"/>
<dbReference type="PROSITE" id="PS50172">
    <property type="entry name" value="BRCT"/>
    <property type="match status" value="3"/>
</dbReference>
<dbReference type="HOGENOM" id="CLU_397390_0_0_1"/>
<organism evidence="5 6">
    <name type="scientific">Candida dubliniensis (strain CD36 / ATCC MYA-646 / CBS 7987 / NCPF 3949 / NRRL Y-17841)</name>
    <name type="common">Yeast</name>
    <dbReference type="NCBI Taxonomy" id="573826"/>
    <lineage>
        <taxon>Eukaryota</taxon>
        <taxon>Fungi</taxon>
        <taxon>Dikarya</taxon>
        <taxon>Ascomycota</taxon>
        <taxon>Saccharomycotina</taxon>
        <taxon>Pichiomycetes</taxon>
        <taxon>Debaryomycetaceae</taxon>
        <taxon>Candida/Lodderomyces clade</taxon>
        <taxon>Candida</taxon>
    </lineage>
</organism>